<dbReference type="InterPro" id="IPR029392">
    <property type="entry name" value="AP-5_subunit_s1"/>
</dbReference>
<evidence type="ECO:0000313" key="1">
    <source>
        <dbReference type="EMBL" id="CDJ62072.1"/>
    </source>
</evidence>
<dbReference type="GO" id="GO:0005829">
    <property type="term" value="C:cytosol"/>
    <property type="evidence" value="ECO:0007669"/>
    <property type="project" value="TreeGrafter"/>
</dbReference>
<dbReference type="GO" id="GO:0005764">
    <property type="term" value="C:lysosome"/>
    <property type="evidence" value="ECO:0007669"/>
    <property type="project" value="TreeGrafter"/>
</dbReference>
<reference evidence="1" key="2">
    <citation type="submission" date="2013-10" db="EMBL/GenBank/DDBJ databases">
        <authorList>
            <person name="Aslett M."/>
        </authorList>
    </citation>
    <scope>NUCLEOTIDE SEQUENCE [LARGE SCALE GENOMIC DNA]</scope>
    <source>
        <strain evidence="1">Houghton</strain>
    </source>
</reference>
<dbReference type="GO" id="GO:0016197">
    <property type="term" value="P:endosomal transport"/>
    <property type="evidence" value="ECO:0007669"/>
    <property type="project" value="InterPro"/>
</dbReference>
<dbReference type="PANTHER" id="PTHR16120:SF0">
    <property type="entry name" value="AP-5 COMPLEX SUBUNIT SIGMA-1"/>
    <property type="match status" value="1"/>
</dbReference>
<dbReference type="PANTHER" id="PTHR16120">
    <property type="entry name" value="AP-5 COMPLEX SUBUNIT SIGMA-1"/>
    <property type="match status" value="1"/>
</dbReference>
<dbReference type="EMBL" id="HG722340">
    <property type="protein sequence ID" value="CDJ62072.1"/>
    <property type="molecule type" value="Genomic_DNA"/>
</dbReference>
<evidence type="ECO:0000313" key="2">
    <source>
        <dbReference type="Proteomes" id="UP000030754"/>
    </source>
</evidence>
<dbReference type="VEuPathDB" id="ToxoDB:ENH_00002860"/>
<reference evidence="1" key="1">
    <citation type="submission" date="2013-10" db="EMBL/GenBank/DDBJ databases">
        <title>Genomic analysis of the causative agents of coccidiosis in chickens.</title>
        <authorList>
            <person name="Reid A.J."/>
            <person name="Blake D."/>
            <person name="Billington K."/>
            <person name="Browne H."/>
            <person name="Dunn M."/>
            <person name="Hung S."/>
            <person name="Kawahara F."/>
            <person name="Miranda-Saavedra D."/>
            <person name="Mourier T."/>
            <person name="Nagra H."/>
            <person name="Otto T.D."/>
            <person name="Rawlings N."/>
            <person name="Sanchez A."/>
            <person name="Sanders M."/>
            <person name="Subramaniam C."/>
            <person name="Tay Y."/>
            <person name="Dear P."/>
            <person name="Doerig C."/>
            <person name="Gruber A."/>
            <person name="Parkinson J."/>
            <person name="Shirley M."/>
            <person name="Wan K.L."/>
            <person name="Berriman M."/>
            <person name="Tomley F."/>
            <person name="Pain A."/>
        </authorList>
    </citation>
    <scope>NUCLEOTIDE SEQUENCE [LARGE SCALE GENOMIC DNA]</scope>
    <source>
        <strain evidence="1">Houghton</strain>
    </source>
</reference>
<dbReference type="GeneID" id="25470480"/>
<proteinExistence type="predicted"/>
<protein>
    <submittedName>
        <fullName evidence="1">Uncharacterized protein</fullName>
    </submittedName>
</protein>
<dbReference type="GO" id="GO:0005770">
    <property type="term" value="C:late endosome"/>
    <property type="evidence" value="ECO:0007669"/>
    <property type="project" value="TreeGrafter"/>
</dbReference>
<organism evidence="1 2">
    <name type="scientific">Eimeria necatrix</name>
    <dbReference type="NCBI Taxonomy" id="51315"/>
    <lineage>
        <taxon>Eukaryota</taxon>
        <taxon>Sar</taxon>
        <taxon>Alveolata</taxon>
        <taxon>Apicomplexa</taxon>
        <taxon>Conoidasida</taxon>
        <taxon>Coccidia</taxon>
        <taxon>Eucoccidiorida</taxon>
        <taxon>Eimeriorina</taxon>
        <taxon>Eimeriidae</taxon>
        <taxon>Eimeria</taxon>
    </lineage>
</organism>
<dbReference type="AlphaFoldDB" id="U6MCZ1"/>
<dbReference type="GO" id="GO:0030119">
    <property type="term" value="C:AP-type membrane coat adaptor complex"/>
    <property type="evidence" value="ECO:0007669"/>
    <property type="project" value="InterPro"/>
</dbReference>
<dbReference type="GO" id="GO:0000724">
    <property type="term" value="P:double-strand break repair via homologous recombination"/>
    <property type="evidence" value="ECO:0007669"/>
    <property type="project" value="InterPro"/>
</dbReference>
<dbReference type="OrthoDB" id="332930at2759"/>
<name>U6MCZ1_9EIME</name>
<sequence>MVFGVVVAAVGQTQPVFSIFYTPEGNDSLRIVRQQAIIRRVADDHSFQLQCLRGAQQAGEEKLSQQKTAAANSAASGTSLLAALISSSVSAQEELHAPAGACKRSADSKPGKRQWAESGVCPENGMLEGVLLLPISSLFSTPKFVLWKRVDELLYAVVLDLAENCLLASNALTLFIHILADIFGVKTDSAPLSDLFLKRPDALLVTLHYLLPGGQLMFLNVSRAQRIKADVKDALRQATQGGKL</sequence>
<dbReference type="Pfam" id="PF15001">
    <property type="entry name" value="AP-5_subunit_s1"/>
    <property type="match status" value="1"/>
</dbReference>
<gene>
    <name evidence="1" type="ORF">ENH_00002860</name>
</gene>
<keyword evidence="2" id="KW-1185">Reference proteome</keyword>
<dbReference type="RefSeq" id="XP_013439434.1">
    <property type="nucleotide sequence ID" value="XM_013583980.1"/>
</dbReference>
<dbReference type="Proteomes" id="UP000030754">
    <property type="component" value="Unassembled WGS sequence"/>
</dbReference>
<accession>U6MCZ1</accession>